<dbReference type="Pfam" id="PF02298">
    <property type="entry name" value="Cu_bind_like"/>
    <property type="match status" value="1"/>
</dbReference>
<proteinExistence type="inferred from homology"/>
<keyword evidence="11" id="KW-1133">Transmembrane helix</keyword>
<organism evidence="14 15">
    <name type="scientific">Vitis rotundifolia</name>
    <name type="common">Muscadine grape</name>
    <dbReference type="NCBI Taxonomy" id="103349"/>
    <lineage>
        <taxon>Eukaryota</taxon>
        <taxon>Viridiplantae</taxon>
        <taxon>Streptophyta</taxon>
        <taxon>Embryophyta</taxon>
        <taxon>Tracheophyta</taxon>
        <taxon>Spermatophyta</taxon>
        <taxon>Magnoliopsida</taxon>
        <taxon>eudicotyledons</taxon>
        <taxon>Gunneridae</taxon>
        <taxon>Pentapetalae</taxon>
        <taxon>rosids</taxon>
        <taxon>Vitales</taxon>
        <taxon>Vitaceae</taxon>
        <taxon>Viteae</taxon>
        <taxon>Vitis</taxon>
    </lineage>
</organism>
<dbReference type="Gene3D" id="2.60.40.420">
    <property type="entry name" value="Cupredoxins - blue copper proteins"/>
    <property type="match status" value="1"/>
</dbReference>
<dbReference type="CDD" id="cd11019">
    <property type="entry name" value="OsENODL1_like"/>
    <property type="match status" value="1"/>
</dbReference>
<evidence type="ECO:0000256" key="11">
    <source>
        <dbReference type="SAM" id="Phobius"/>
    </source>
</evidence>
<keyword evidence="4 12" id="KW-0732">Signal</keyword>
<feature type="region of interest" description="Disordered" evidence="10">
    <location>
        <begin position="128"/>
        <end position="149"/>
    </location>
</feature>
<evidence type="ECO:0000256" key="12">
    <source>
        <dbReference type="SAM" id="SignalP"/>
    </source>
</evidence>
<dbReference type="PANTHER" id="PTHR33021:SF289">
    <property type="entry name" value="EARLY NODULIN-LIKE PROTEIN 5-RELATED"/>
    <property type="match status" value="1"/>
</dbReference>
<evidence type="ECO:0000256" key="10">
    <source>
        <dbReference type="SAM" id="MobiDB-lite"/>
    </source>
</evidence>
<dbReference type="GO" id="GO:0098552">
    <property type="term" value="C:side of membrane"/>
    <property type="evidence" value="ECO:0007669"/>
    <property type="project" value="UniProtKB-KW"/>
</dbReference>
<evidence type="ECO:0000256" key="6">
    <source>
        <dbReference type="ARBA" id="ARBA00023157"/>
    </source>
</evidence>
<dbReference type="SUPFAM" id="SSF49503">
    <property type="entry name" value="Cupredoxins"/>
    <property type="match status" value="1"/>
</dbReference>
<feature type="chain" id="PRO_5041420364" description="Phytocyanin domain-containing protein" evidence="12">
    <location>
        <begin position="25"/>
        <end position="178"/>
    </location>
</feature>
<protein>
    <recommendedName>
        <fullName evidence="13">Phytocyanin domain-containing protein</fullName>
    </recommendedName>
</protein>
<feature type="signal peptide" evidence="12">
    <location>
        <begin position="1"/>
        <end position="24"/>
    </location>
</feature>
<evidence type="ECO:0000256" key="1">
    <source>
        <dbReference type="ARBA" id="ARBA00004609"/>
    </source>
</evidence>
<dbReference type="EMBL" id="JARBHA010000017">
    <property type="protein sequence ID" value="KAJ9677103.1"/>
    <property type="molecule type" value="Genomic_DNA"/>
</dbReference>
<evidence type="ECO:0000256" key="2">
    <source>
        <dbReference type="ARBA" id="ARBA00022475"/>
    </source>
</evidence>
<evidence type="ECO:0000256" key="8">
    <source>
        <dbReference type="ARBA" id="ARBA00023288"/>
    </source>
</evidence>
<dbReference type="GO" id="GO:0005886">
    <property type="term" value="C:plasma membrane"/>
    <property type="evidence" value="ECO:0007669"/>
    <property type="project" value="UniProtKB-SubCell"/>
</dbReference>
<comment type="similarity">
    <text evidence="9">Belongs to the early nodulin-like (ENODL) family.</text>
</comment>
<keyword evidence="3" id="KW-0336">GPI-anchor</keyword>
<dbReference type="GO" id="GO:0009055">
    <property type="term" value="F:electron transfer activity"/>
    <property type="evidence" value="ECO:0007669"/>
    <property type="project" value="InterPro"/>
</dbReference>
<dbReference type="PROSITE" id="PS51485">
    <property type="entry name" value="PHYTOCYANIN"/>
    <property type="match status" value="1"/>
</dbReference>
<comment type="caution">
    <text evidence="14">The sequence shown here is derived from an EMBL/GenBank/DDBJ whole genome shotgun (WGS) entry which is preliminary data.</text>
</comment>
<feature type="transmembrane region" description="Helical" evidence="11">
    <location>
        <begin position="156"/>
        <end position="177"/>
    </location>
</feature>
<dbReference type="InterPro" id="IPR003245">
    <property type="entry name" value="Phytocyanin_dom"/>
</dbReference>
<evidence type="ECO:0000256" key="9">
    <source>
        <dbReference type="ARBA" id="ARBA00035011"/>
    </source>
</evidence>
<evidence type="ECO:0000256" key="5">
    <source>
        <dbReference type="ARBA" id="ARBA00023136"/>
    </source>
</evidence>
<evidence type="ECO:0000256" key="4">
    <source>
        <dbReference type="ARBA" id="ARBA00022729"/>
    </source>
</evidence>
<dbReference type="InterPro" id="IPR039391">
    <property type="entry name" value="Phytocyanin-like"/>
</dbReference>
<feature type="domain" description="Phytocyanin" evidence="13">
    <location>
        <begin position="25"/>
        <end position="128"/>
    </location>
</feature>
<gene>
    <name evidence="14" type="ORF">PVL29_022212</name>
</gene>
<reference evidence="14 15" key="1">
    <citation type="journal article" date="2023" name="BMC Biotechnol.">
        <title>Vitis rotundifolia cv Carlos genome sequencing.</title>
        <authorList>
            <person name="Huff M."/>
            <person name="Hulse-Kemp A."/>
            <person name="Scheffler B."/>
            <person name="Youngblood R."/>
            <person name="Simpson S."/>
            <person name="Babiker E."/>
            <person name="Staton M."/>
        </authorList>
    </citation>
    <scope>NUCLEOTIDE SEQUENCE [LARGE SCALE GENOMIC DNA]</scope>
    <source>
        <tissue evidence="14">Leaf</tissue>
    </source>
</reference>
<evidence type="ECO:0000256" key="3">
    <source>
        <dbReference type="ARBA" id="ARBA00022622"/>
    </source>
</evidence>
<comment type="subcellular location">
    <subcellularLocation>
        <location evidence="1">Cell membrane</location>
        <topology evidence="1">Lipid-anchor</topology>
        <topology evidence="1">GPI-anchor</topology>
    </subcellularLocation>
</comment>
<dbReference type="AlphaFoldDB" id="A0AA38YUT9"/>
<keyword evidence="11" id="KW-0812">Transmembrane</keyword>
<name>A0AA38YUT9_VITRO</name>
<keyword evidence="7" id="KW-0325">Glycoprotein</keyword>
<dbReference type="Proteomes" id="UP001168098">
    <property type="component" value="Unassembled WGS sequence"/>
</dbReference>
<accession>A0AA38YUT9</accession>
<dbReference type="PANTHER" id="PTHR33021">
    <property type="entry name" value="BLUE COPPER PROTEIN"/>
    <property type="match status" value="1"/>
</dbReference>
<dbReference type="InterPro" id="IPR041846">
    <property type="entry name" value="ENL_dom"/>
</dbReference>
<evidence type="ECO:0000259" key="13">
    <source>
        <dbReference type="PROSITE" id="PS51485"/>
    </source>
</evidence>
<keyword evidence="6" id="KW-1015">Disulfide bond</keyword>
<dbReference type="InterPro" id="IPR008972">
    <property type="entry name" value="Cupredoxin"/>
</dbReference>
<evidence type="ECO:0000313" key="14">
    <source>
        <dbReference type="EMBL" id="KAJ9677103.1"/>
    </source>
</evidence>
<keyword evidence="2" id="KW-1003">Cell membrane</keyword>
<keyword evidence="5 11" id="KW-0472">Membrane</keyword>
<evidence type="ECO:0000313" key="15">
    <source>
        <dbReference type="Proteomes" id="UP001168098"/>
    </source>
</evidence>
<dbReference type="FunFam" id="2.60.40.420:FF:000010">
    <property type="entry name" value="Early nodulin-like protein 1"/>
    <property type="match status" value="1"/>
</dbReference>
<keyword evidence="8" id="KW-0449">Lipoprotein</keyword>
<keyword evidence="15" id="KW-1185">Reference proteome</keyword>
<sequence length="178" mass="19459">MASISKASLLVFLFFSLHFFTVISVEFLVGDDEGWALPSSKSGEQMYNEWASNNRFKVGDTVHFKYEKDSVMVVTEAEYNKCHSSHPILFSNNGDTIFSLDRPGLFYFISGVSGHCERGQKMIIKVLEPPSPPSVPTQNGTSNSSNSSHSSGAVEMAAAIPASTVGLFIISFFGLLLF</sequence>
<evidence type="ECO:0000256" key="7">
    <source>
        <dbReference type="ARBA" id="ARBA00023180"/>
    </source>
</evidence>